<feature type="binding site" evidence="11">
    <location>
        <position position="63"/>
    </location>
    <ligand>
        <name>[4Fe-4S] cluster</name>
        <dbReference type="ChEBI" id="CHEBI:49883"/>
    </ligand>
</feature>
<keyword evidence="8 11" id="KW-0238">DNA-binding</keyword>
<dbReference type="HAMAP" id="MF_01479">
    <property type="entry name" value="WhiB"/>
    <property type="match status" value="1"/>
</dbReference>
<keyword evidence="5 11" id="KW-0408">Iron</keyword>
<evidence type="ECO:0000256" key="11">
    <source>
        <dbReference type="HAMAP-Rule" id="MF_01479"/>
    </source>
</evidence>
<reference evidence="13 14" key="1">
    <citation type="submission" date="2017-09" db="EMBL/GenBank/DDBJ databases">
        <authorList>
            <person name="Lee N."/>
            <person name="Cho B.-K."/>
        </authorList>
    </citation>
    <scope>NUCLEOTIDE SEQUENCE [LARGE SCALE GENOMIC DNA]</scope>
    <source>
        <strain evidence="13 14">ATCC 13879</strain>
    </source>
</reference>
<comment type="subcellular location">
    <subcellularLocation>
        <location evidence="1 11">Cytoplasm</location>
    </subcellularLocation>
</comment>
<evidence type="ECO:0000256" key="10">
    <source>
        <dbReference type="ARBA" id="ARBA00023163"/>
    </source>
</evidence>
<keyword evidence="11" id="KW-0963">Cytoplasm</keyword>
<proteinExistence type="inferred from homology"/>
<comment type="PTM">
    <text evidence="11">The Fe-S cluster can be nitrosylated by nitric oxide (NO).</text>
</comment>
<feature type="domain" description="4Fe-4S Wbl-type" evidence="12">
    <location>
        <begin position="22"/>
        <end position="87"/>
    </location>
</feature>
<evidence type="ECO:0000256" key="6">
    <source>
        <dbReference type="ARBA" id="ARBA00023014"/>
    </source>
</evidence>
<evidence type="ECO:0000313" key="14">
    <source>
        <dbReference type="Proteomes" id="UP000326041"/>
    </source>
</evidence>
<dbReference type="EMBL" id="CP023697">
    <property type="protein sequence ID" value="QEV04886.1"/>
    <property type="molecule type" value="Genomic_DNA"/>
</dbReference>
<dbReference type="Pfam" id="PF02467">
    <property type="entry name" value="Whib"/>
    <property type="match status" value="1"/>
</dbReference>
<evidence type="ECO:0000256" key="4">
    <source>
        <dbReference type="ARBA" id="ARBA00022723"/>
    </source>
</evidence>
<evidence type="ECO:0000256" key="3">
    <source>
        <dbReference type="ARBA" id="ARBA00022485"/>
    </source>
</evidence>
<dbReference type="InterPro" id="IPR003482">
    <property type="entry name" value="Whib"/>
</dbReference>
<evidence type="ECO:0000256" key="8">
    <source>
        <dbReference type="ARBA" id="ARBA00023125"/>
    </source>
</evidence>
<dbReference type="PROSITE" id="PS51674">
    <property type="entry name" value="4FE4S_WBL"/>
    <property type="match status" value="1"/>
</dbReference>
<keyword evidence="3 11" id="KW-0004">4Fe-4S</keyword>
<keyword evidence="6 11" id="KW-0411">Iron-sulfur</keyword>
<evidence type="ECO:0000313" key="13">
    <source>
        <dbReference type="EMBL" id="QEV04886.1"/>
    </source>
</evidence>
<evidence type="ECO:0000256" key="2">
    <source>
        <dbReference type="ARBA" id="ARBA00006597"/>
    </source>
</evidence>
<keyword evidence="4 11" id="KW-0479">Metal-binding</keyword>
<comment type="function">
    <text evidence="11">Acts as a transcriptional regulator. Probably redox-responsive. The apo- but not holo-form probably binds DNA.</text>
</comment>
<evidence type="ECO:0000259" key="12">
    <source>
        <dbReference type="PROSITE" id="PS51674"/>
    </source>
</evidence>
<sequence length="164" mass="18203">MMCKGHPAPRIRGDQTWQERAACAVAAEAMKDPDLFFPGTLADEQRLRLAKGICSSCAVREACLEAALEYGDAAGIRGGLTEEERRAIRHRFELRCDPVRVAAALAGRDVYLTQPERQELIRWAAESRTSIPQLARVLKVSEAHVKKLLRQERRANAHSRAASG</sequence>
<keyword evidence="14" id="KW-1185">Reference proteome</keyword>
<feature type="binding site" evidence="11">
    <location>
        <position position="23"/>
    </location>
    <ligand>
        <name>[4Fe-4S] cluster</name>
        <dbReference type="ChEBI" id="CHEBI:49883"/>
    </ligand>
</feature>
<name>A0ABX6AQ90_9ACTN</name>
<evidence type="ECO:0000256" key="7">
    <source>
        <dbReference type="ARBA" id="ARBA00023015"/>
    </source>
</evidence>
<keyword evidence="10 11" id="KW-0804">Transcription</keyword>
<gene>
    <name evidence="11" type="primary">whiB</name>
    <name evidence="13" type="ORF">CP972_03460</name>
</gene>
<comment type="PTM">
    <text evidence="11">Upon Fe-S cluster removal intramolecular disulfide bonds are formed.</text>
</comment>
<evidence type="ECO:0000256" key="9">
    <source>
        <dbReference type="ARBA" id="ARBA00023157"/>
    </source>
</evidence>
<organism evidence="13 14">
    <name type="scientific">Streptomyces prasinus</name>
    <dbReference type="NCBI Taxonomy" id="67345"/>
    <lineage>
        <taxon>Bacteria</taxon>
        <taxon>Bacillati</taxon>
        <taxon>Actinomycetota</taxon>
        <taxon>Actinomycetes</taxon>
        <taxon>Kitasatosporales</taxon>
        <taxon>Streptomycetaceae</taxon>
        <taxon>Streptomyces</taxon>
    </lineage>
</organism>
<feature type="binding site" evidence="11">
    <location>
        <position position="54"/>
    </location>
    <ligand>
        <name>[4Fe-4S] cluster</name>
        <dbReference type="ChEBI" id="CHEBI:49883"/>
    </ligand>
</feature>
<comment type="cofactor">
    <cofactor evidence="11">
        <name>[4Fe-4S] cluster</name>
        <dbReference type="ChEBI" id="CHEBI:49883"/>
    </cofactor>
    <text evidence="11">Binds 1 [4Fe-4S] cluster per subunit. Following nitrosylation of the [4Fe-4S] cluster binds 1 [4Fe-8(NO)] cluster per subunit.</text>
</comment>
<keyword evidence="9 11" id="KW-1015">Disulfide bond</keyword>
<feature type="binding site" evidence="11">
    <location>
        <position position="57"/>
    </location>
    <ligand>
        <name>[4Fe-4S] cluster</name>
        <dbReference type="ChEBI" id="CHEBI:49883"/>
    </ligand>
</feature>
<evidence type="ECO:0000256" key="1">
    <source>
        <dbReference type="ARBA" id="ARBA00004496"/>
    </source>
</evidence>
<protein>
    <recommendedName>
        <fullName evidence="11">Transcriptional regulator WhiB</fullName>
    </recommendedName>
</protein>
<dbReference type="Proteomes" id="UP000326041">
    <property type="component" value="Chromosome"/>
</dbReference>
<evidence type="ECO:0000256" key="5">
    <source>
        <dbReference type="ARBA" id="ARBA00023004"/>
    </source>
</evidence>
<keyword evidence="7 11" id="KW-0805">Transcription regulation</keyword>
<accession>A0ABX6AQ90</accession>
<dbReference type="InterPro" id="IPR034768">
    <property type="entry name" value="4FE4S_WBL"/>
</dbReference>
<dbReference type="PANTHER" id="PTHR38839">
    <property type="entry name" value="TRANSCRIPTIONAL REGULATOR WHID-RELATED"/>
    <property type="match status" value="1"/>
</dbReference>
<comment type="similarity">
    <text evidence="2 11">Belongs to the WhiB family.</text>
</comment>